<keyword evidence="3" id="KW-0808">Transferase</keyword>
<evidence type="ECO:0000313" key="11">
    <source>
        <dbReference type="EMBL" id="OGN33636.1"/>
    </source>
</evidence>
<dbReference type="Proteomes" id="UP000177745">
    <property type="component" value="Unassembled WGS sequence"/>
</dbReference>
<keyword evidence="2" id="KW-0444">Lipid biosynthesis</keyword>
<keyword evidence="1" id="KW-1003">Cell membrane</keyword>
<feature type="transmembrane region" description="Helical" evidence="10">
    <location>
        <begin position="6"/>
        <end position="25"/>
    </location>
</feature>
<keyword evidence="9" id="KW-1208">Phospholipid metabolism</keyword>
<dbReference type="EMBL" id="MGKY01000014">
    <property type="protein sequence ID" value="OGN33636.1"/>
    <property type="molecule type" value="Genomic_DNA"/>
</dbReference>
<sequence>MFYLVLVLGYLVGSLSPGYFFGRLVKGIDIRDYKYHNTGATNTYFIVGPVYGIIAGLFDFLKTPAVYYLSLNWLSPDTAILVGLAGVAGHIAPFYLGFRGGRGVASLAGLCFIALFYTRSTYALLLIAGFVAYSINVSAVKMKLPVRHLLKLGALAFPLGLLVAPKITIIAIVAVLLGIALFVDAVRLTTPSFNEKYFKLKALAREKEKRRLSGYSIFLSSAFIIISLFSTEIAVVSLSFFILGDTFAPFSKIIRFLPQKLILGEKTLAGAVVIFVISFVAGLFLQSLTPLVLPLKTILIGASLAAVLDQFSFLLDDNILVPLGSAILLSAIQY</sequence>
<protein>
    <submittedName>
        <fullName evidence="11">Uncharacterized protein</fullName>
    </submittedName>
</protein>
<feature type="transmembrane region" description="Helical" evidence="10">
    <location>
        <begin position="110"/>
        <end position="135"/>
    </location>
</feature>
<evidence type="ECO:0000256" key="4">
    <source>
        <dbReference type="ARBA" id="ARBA00022692"/>
    </source>
</evidence>
<dbReference type="PANTHER" id="PTHR30309:SF0">
    <property type="entry name" value="GLYCEROL-3-PHOSPHATE ACYLTRANSFERASE-RELATED"/>
    <property type="match status" value="1"/>
</dbReference>
<gene>
    <name evidence="11" type="ORF">A3G51_01235</name>
</gene>
<feature type="transmembrane region" description="Helical" evidence="10">
    <location>
        <begin position="37"/>
        <end position="58"/>
    </location>
</feature>
<feature type="transmembrane region" description="Helical" evidence="10">
    <location>
        <begin position="215"/>
        <end position="242"/>
    </location>
</feature>
<keyword evidence="7 10" id="KW-0472">Membrane</keyword>
<evidence type="ECO:0000256" key="8">
    <source>
        <dbReference type="ARBA" id="ARBA00023209"/>
    </source>
</evidence>
<dbReference type="GO" id="GO:0043772">
    <property type="term" value="F:acyl-phosphate glycerol-3-phosphate acyltransferase activity"/>
    <property type="evidence" value="ECO:0007669"/>
    <property type="project" value="InterPro"/>
</dbReference>
<dbReference type="InterPro" id="IPR003811">
    <property type="entry name" value="G3P_acylTferase_PlsY"/>
</dbReference>
<feature type="transmembrane region" description="Helical" evidence="10">
    <location>
        <begin position="78"/>
        <end position="98"/>
    </location>
</feature>
<evidence type="ECO:0000256" key="9">
    <source>
        <dbReference type="ARBA" id="ARBA00023264"/>
    </source>
</evidence>
<organism evidence="11 12">
    <name type="scientific">Candidatus Yanofskybacteria bacterium RIFCSPLOWO2_12_FULL_43_11b</name>
    <dbReference type="NCBI Taxonomy" id="1802710"/>
    <lineage>
        <taxon>Bacteria</taxon>
        <taxon>Candidatus Yanofskyibacteriota</taxon>
    </lineage>
</organism>
<keyword evidence="8" id="KW-0594">Phospholipid biosynthesis</keyword>
<evidence type="ECO:0000256" key="7">
    <source>
        <dbReference type="ARBA" id="ARBA00023136"/>
    </source>
</evidence>
<evidence type="ECO:0000256" key="6">
    <source>
        <dbReference type="ARBA" id="ARBA00023098"/>
    </source>
</evidence>
<dbReference type="Pfam" id="PF02660">
    <property type="entry name" value="G3P_acyltransf"/>
    <property type="match status" value="1"/>
</dbReference>
<keyword evidence="6" id="KW-0443">Lipid metabolism</keyword>
<evidence type="ECO:0000313" key="12">
    <source>
        <dbReference type="Proteomes" id="UP000177745"/>
    </source>
</evidence>
<evidence type="ECO:0000256" key="5">
    <source>
        <dbReference type="ARBA" id="ARBA00022989"/>
    </source>
</evidence>
<comment type="caution">
    <text evidence="11">The sequence shown here is derived from an EMBL/GenBank/DDBJ whole genome shotgun (WGS) entry which is preliminary data.</text>
</comment>
<dbReference type="GO" id="GO:0008654">
    <property type="term" value="P:phospholipid biosynthetic process"/>
    <property type="evidence" value="ECO:0007669"/>
    <property type="project" value="UniProtKB-KW"/>
</dbReference>
<evidence type="ECO:0000256" key="10">
    <source>
        <dbReference type="SAM" id="Phobius"/>
    </source>
</evidence>
<evidence type="ECO:0000256" key="2">
    <source>
        <dbReference type="ARBA" id="ARBA00022516"/>
    </source>
</evidence>
<proteinExistence type="predicted"/>
<evidence type="ECO:0000256" key="3">
    <source>
        <dbReference type="ARBA" id="ARBA00022679"/>
    </source>
</evidence>
<feature type="transmembrane region" description="Helical" evidence="10">
    <location>
        <begin position="297"/>
        <end position="315"/>
    </location>
</feature>
<feature type="transmembrane region" description="Helical" evidence="10">
    <location>
        <begin position="267"/>
        <end position="285"/>
    </location>
</feature>
<dbReference type="AlphaFoldDB" id="A0A1F8H9K7"/>
<accession>A0A1F8H9K7</accession>
<keyword evidence="5 10" id="KW-1133">Transmembrane helix</keyword>
<keyword evidence="4 10" id="KW-0812">Transmembrane</keyword>
<dbReference type="SMART" id="SM01207">
    <property type="entry name" value="G3P_acyltransf"/>
    <property type="match status" value="1"/>
</dbReference>
<feature type="transmembrane region" description="Helical" evidence="10">
    <location>
        <begin position="155"/>
        <end position="183"/>
    </location>
</feature>
<dbReference type="GO" id="GO:0005886">
    <property type="term" value="C:plasma membrane"/>
    <property type="evidence" value="ECO:0007669"/>
    <property type="project" value="InterPro"/>
</dbReference>
<name>A0A1F8H9K7_9BACT</name>
<dbReference type="PANTHER" id="PTHR30309">
    <property type="entry name" value="INNER MEMBRANE PROTEIN YGIH"/>
    <property type="match status" value="1"/>
</dbReference>
<reference evidence="11 12" key="1">
    <citation type="journal article" date="2016" name="Nat. Commun.">
        <title>Thousands of microbial genomes shed light on interconnected biogeochemical processes in an aquifer system.</title>
        <authorList>
            <person name="Anantharaman K."/>
            <person name="Brown C.T."/>
            <person name="Hug L.A."/>
            <person name="Sharon I."/>
            <person name="Castelle C.J."/>
            <person name="Probst A.J."/>
            <person name="Thomas B.C."/>
            <person name="Singh A."/>
            <person name="Wilkins M.J."/>
            <person name="Karaoz U."/>
            <person name="Brodie E.L."/>
            <person name="Williams K.H."/>
            <person name="Hubbard S.S."/>
            <person name="Banfield J.F."/>
        </authorList>
    </citation>
    <scope>NUCLEOTIDE SEQUENCE [LARGE SCALE GENOMIC DNA]</scope>
</reference>
<evidence type="ECO:0000256" key="1">
    <source>
        <dbReference type="ARBA" id="ARBA00022475"/>
    </source>
</evidence>